<gene>
    <name evidence="1" type="ORF">HUK65_13695</name>
</gene>
<sequence length="465" mass="52575">MDLKWPQLDDDQSPLYRLLYHLFNKERTIRPEHTKLLLFWEDDPREQKWEKLVHRIEKNIDDLGWDAMDFTPVRIDLPKGPTDLNSLYATTWNTIEKAHHKRETKEVVFNTTSGTPAMQACLLLAADCLTINGPRMFQMWRPPKNSEEVGVEEIQPPWAIGYRPRSRPRGPVKRAQLSEKAKQTLLPGTVVGDAIAQEAFAAIHNAAVASKRNGPPRLLVTGPIGSGKWHAARQFAKWYGGAVSELLEPSEGIEIAQGGCLLVRWLDTWSEEQADALTLISERSDIAIVATFRTDRPNAIHKIGTARASLRGAVRDVDLPPASRRDDFVDLAEALAARHGILQGKMKERLQYPLTEYLPLGLHGLEAALLSTADHSKERHPDQSVFENKLVVAQAEDVLSECIRRIMNLNCSKDYGLPEIAKDMEKAVVMLALRGRRSDKEVADLLYTTRTRISTIKNRNWEIDR</sequence>
<dbReference type="AlphaFoldDB" id="A0A7Z0I190"/>
<dbReference type="Proteomes" id="UP000529417">
    <property type="component" value="Unassembled WGS sequence"/>
</dbReference>
<accession>A0A7Z0I190</accession>
<reference evidence="1 2" key="1">
    <citation type="journal article" date="2000" name="Arch. Microbiol.">
        <title>Rhodobaca bogoriensis gen. nov. and sp. nov., an alkaliphilic purple nonsulfur bacterium from African Rift Valley soda lakes.</title>
        <authorList>
            <person name="Milford A.D."/>
            <person name="Achenbach L.A."/>
            <person name="Jung D.O."/>
            <person name="Madigan M.T."/>
        </authorList>
    </citation>
    <scope>NUCLEOTIDE SEQUENCE [LARGE SCALE GENOMIC DNA]</scope>
    <source>
        <strain evidence="1 2">2376</strain>
    </source>
</reference>
<evidence type="ECO:0000313" key="1">
    <source>
        <dbReference type="EMBL" id="NYS26043.1"/>
    </source>
</evidence>
<proteinExistence type="predicted"/>
<dbReference type="InterPro" id="IPR027417">
    <property type="entry name" value="P-loop_NTPase"/>
</dbReference>
<evidence type="ECO:0000313" key="2">
    <source>
        <dbReference type="Proteomes" id="UP000529417"/>
    </source>
</evidence>
<comment type="caution">
    <text evidence="1">The sequence shown here is derived from an EMBL/GenBank/DDBJ whole genome shotgun (WGS) entry which is preliminary data.</text>
</comment>
<organism evidence="1 2">
    <name type="scientific">Rhabdonatronobacter sediminivivens</name>
    <dbReference type="NCBI Taxonomy" id="2743469"/>
    <lineage>
        <taxon>Bacteria</taxon>
        <taxon>Pseudomonadati</taxon>
        <taxon>Pseudomonadota</taxon>
        <taxon>Alphaproteobacteria</taxon>
        <taxon>Rhodobacterales</taxon>
        <taxon>Paracoccaceae</taxon>
        <taxon>Rhabdonatronobacter</taxon>
    </lineage>
</organism>
<keyword evidence="2" id="KW-1185">Reference proteome</keyword>
<name>A0A7Z0I190_9RHOB</name>
<dbReference type="EMBL" id="JACBXS010000031">
    <property type="protein sequence ID" value="NYS26043.1"/>
    <property type="molecule type" value="Genomic_DNA"/>
</dbReference>
<dbReference type="RefSeq" id="WP_179906840.1">
    <property type="nucleotide sequence ID" value="NZ_JACBXS010000031.1"/>
</dbReference>
<dbReference type="SUPFAM" id="SSF52540">
    <property type="entry name" value="P-loop containing nucleoside triphosphate hydrolases"/>
    <property type="match status" value="1"/>
</dbReference>
<protein>
    <submittedName>
        <fullName evidence="1">Uncharacterized protein</fullName>
    </submittedName>
</protein>